<dbReference type="InterPro" id="IPR015890">
    <property type="entry name" value="Chorismate_C"/>
</dbReference>
<dbReference type="PANTHER" id="PTHR11236">
    <property type="entry name" value="AMINOBENZOATE/ANTHRANILATE SYNTHASE"/>
    <property type="match status" value="1"/>
</dbReference>
<dbReference type="Pfam" id="PF04715">
    <property type="entry name" value="Anth_synt_I_N"/>
    <property type="match status" value="1"/>
</dbReference>
<organism evidence="4 5">
    <name type="scientific">Nesterenkonia halotolerans</name>
    <dbReference type="NCBI Taxonomy" id="225325"/>
    <lineage>
        <taxon>Bacteria</taxon>
        <taxon>Bacillati</taxon>
        <taxon>Actinomycetota</taxon>
        <taxon>Actinomycetes</taxon>
        <taxon>Micrococcales</taxon>
        <taxon>Micrococcaceae</taxon>
        <taxon>Nesterenkonia</taxon>
    </lineage>
</organism>
<keyword evidence="4" id="KW-0808">Transferase</keyword>
<evidence type="ECO:0000256" key="1">
    <source>
        <dbReference type="SAM" id="MobiDB-lite"/>
    </source>
</evidence>
<feature type="region of interest" description="Disordered" evidence="1">
    <location>
        <begin position="123"/>
        <end position="149"/>
    </location>
</feature>
<dbReference type="Gene3D" id="3.60.120.10">
    <property type="entry name" value="Anthranilate synthase"/>
    <property type="match status" value="1"/>
</dbReference>
<dbReference type="Proteomes" id="UP000636579">
    <property type="component" value="Unassembled WGS sequence"/>
</dbReference>
<dbReference type="Pfam" id="PF00425">
    <property type="entry name" value="Chorismate_bind"/>
    <property type="match status" value="1"/>
</dbReference>
<evidence type="ECO:0000313" key="5">
    <source>
        <dbReference type="Proteomes" id="UP000636579"/>
    </source>
</evidence>
<comment type="caution">
    <text evidence="4">The sequence shown here is derived from an EMBL/GenBank/DDBJ whole genome shotgun (WGS) entry which is preliminary data.</text>
</comment>
<keyword evidence="5" id="KW-1185">Reference proteome</keyword>
<accession>A0ABR9J6P8</accession>
<evidence type="ECO:0000259" key="2">
    <source>
        <dbReference type="Pfam" id="PF00425"/>
    </source>
</evidence>
<reference evidence="4 5" key="1">
    <citation type="submission" date="2020-10" db="EMBL/GenBank/DDBJ databases">
        <title>Sequencing the genomes of 1000 actinobacteria strains.</title>
        <authorList>
            <person name="Klenk H.-P."/>
        </authorList>
    </citation>
    <scope>NUCLEOTIDE SEQUENCE [LARGE SCALE GENOMIC DNA]</scope>
    <source>
        <strain evidence="4 5">DSM 15474</strain>
    </source>
</reference>
<keyword evidence="4" id="KW-0456">Lyase</keyword>
<protein>
    <submittedName>
        <fullName evidence="4">Anthranilate synthase component 1/para-aminobenzoate synthetase</fullName>
        <ecNumber evidence="4">2.6.1.85</ecNumber>
        <ecNumber evidence="4">4.1.3.27</ecNumber>
    </submittedName>
</protein>
<sequence>MTAAGQAFSVAEAQFRSSILKRHDQGDGVGSGTPGSEDLALHLFKALSALLPEAPAALLDSSDHASTDQPSRSAQSILAFSFGEHAGTVSHTAGVTTLVTPGETSQREQPFFSWLEQNWLREQRTDGQRPVDRHTPERPESHEEPSDTPSFRLGWVGWLGYELKREAGSPVEPAPARESLPTEEASLFRATHAVVLHHPSGQLELQWLESAAQDAAAWPELVRRALSQLRPEPETASVAEPEQNEHRLRLENLESRDSRSAYLAAIEAAQREITAGNSYEICLTTAVTATLGADSASTEAIGRGLELFTRLRAQNRAPFTQFLRIGETEVASTSPERFLSISQGGTLRSEPIKGTRPRGRTTAEDRRLVEDLATHPKDRAENVMIADLVRNDLSIHAVPGSLRTERLCAVESYPTVHQLVSTISAKIPAGTSRGRVIADAFPPGSMTGAPKISTMDILERLESGARGPYSGVAGYFSSNGAADLAVLIRTAVLTGGAESRRLHLGLGGAITADSDSEQEWEEVKVKSRGVLAALGAQFPESGGAEEQALQPSPAS</sequence>
<dbReference type="RefSeq" id="WP_192591391.1">
    <property type="nucleotide sequence ID" value="NZ_JADBEE010000001.1"/>
</dbReference>
<proteinExistence type="predicted"/>
<feature type="domain" description="Chorismate-utilising enzyme C-terminal" evidence="2">
    <location>
        <begin position="259"/>
        <end position="526"/>
    </location>
</feature>
<dbReference type="EC" id="2.6.1.85" evidence="4"/>
<dbReference type="EMBL" id="JADBEE010000001">
    <property type="protein sequence ID" value="MBE1514670.1"/>
    <property type="molecule type" value="Genomic_DNA"/>
</dbReference>
<evidence type="ECO:0000259" key="3">
    <source>
        <dbReference type="Pfam" id="PF04715"/>
    </source>
</evidence>
<evidence type="ECO:0000313" key="4">
    <source>
        <dbReference type="EMBL" id="MBE1514670.1"/>
    </source>
</evidence>
<feature type="domain" description="Anthranilate synthase component I N-terminal" evidence="3">
    <location>
        <begin position="55"/>
        <end position="203"/>
    </location>
</feature>
<dbReference type="InterPro" id="IPR019999">
    <property type="entry name" value="Anth_synth_I-like"/>
</dbReference>
<dbReference type="GO" id="GO:0046820">
    <property type="term" value="F:4-amino-4-deoxychorismate synthase activity"/>
    <property type="evidence" value="ECO:0007669"/>
    <property type="project" value="UniProtKB-EC"/>
</dbReference>
<dbReference type="PRINTS" id="PR00095">
    <property type="entry name" value="ANTSNTHASEI"/>
</dbReference>
<name>A0ABR9J6P8_9MICC</name>
<feature type="compositionally biased region" description="Basic and acidic residues" evidence="1">
    <location>
        <begin position="123"/>
        <end position="145"/>
    </location>
</feature>
<keyword evidence="4" id="KW-0032">Aminotransferase</keyword>
<dbReference type="PANTHER" id="PTHR11236:SF18">
    <property type="entry name" value="AMINODEOXYCHORISMATE SYNTHASE"/>
    <property type="match status" value="1"/>
</dbReference>
<dbReference type="InterPro" id="IPR006805">
    <property type="entry name" value="Anth_synth_I_N"/>
</dbReference>
<dbReference type="InterPro" id="IPR005801">
    <property type="entry name" value="ADC_synthase"/>
</dbReference>
<gene>
    <name evidence="4" type="ORF">H4W26_001425</name>
</gene>
<dbReference type="GO" id="GO:0004049">
    <property type="term" value="F:anthranilate synthase activity"/>
    <property type="evidence" value="ECO:0007669"/>
    <property type="project" value="UniProtKB-EC"/>
</dbReference>
<dbReference type="EC" id="4.1.3.27" evidence="4"/>
<dbReference type="SUPFAM" id="SSF56322">
    <property type="entry name" value="ADC synthase"/>
    <property type="match status" value="1"/>
</dbReference>